<gene>
    <name evidence="1" type="ORF">EII21_03790</name>
</gene>
<dbReference type="InterPro" id="IPR013078">
    <property type="entry name" value="His_Pase_superF_clade-1"/>
</dbReference>
<comment type="caution">
    <text evidence="1">The sequence shown here is derived from an EMBL/GenBank/DDBJ whole genome shotgun (WGS) entry which is preliminary data.</text>
</comment>
<dbReference type="CDD" id="cd07067">
    <property type="entry name" value="HP_PGM_like"/>
    <property type="match status" value="1"/>
</dbReference>
<dbReference type="AlphaFoldDB" id="A0A3P2A6Y0"/>
<dbReference type="RefSeq" id="WP_124794312.1">
    <property type="nucleotide sequence ID" value="NZ_RQYC01000004.1"/>
</dbReference>
<dbReference type="SUPFAM" id="SSF53254">
    <property type="entry name" value="Phosphoglycerate mutase-like"/>
    <property type="match status" value="1"/>
</dbReference>
<evidence type="ECO:0000313" key="2">
    <source>
        <dbReference type="Proteomes" id="UP000269923"/>
    </source>
</evidence>
<organism evidence="1 2">
    <name type="scientific">Conchiformibius steedae</name>
    <dbReference type="NCBI Taxonomy" id="153493"/>
    <lineage>
        <taxon>Bacteria</taxon>
        <taxon>Pseudomonadati</taxon>
        <taxon>Pseudomonadota</taxon>
        <taxon>Betaproteobacteria</taxon>
        <taxon>Neisseriales</taxon>
        <taxon>Neisseriaceae</taxon>
        <taxon>Conchiformibius</taxon>
    </lineage>
</organism>
<dbReference type="SMART" id="SM00855">
    <property type="entry name" value="PGAM"/>
    <property type="match status" value="1"/>
</dbReference>
<evidence type="ECO:0000313" key="1">
    <source>
        <dbReference type="EMBL" id="RRD90745.1"/>
    </source>
</evidence>
<reference evidence="1 2" key="1">
    <citation type="submission" date="2018-11" db="EMBL/GenBank/DDBJ databases">
        <title>Genomes From Bacteria Associated with the Canine Oral Cavity: a Test Case for Automated Genome-Based Taxonomic Assignment.</title>
        <authorList>
            <person name="Coil D.A."/>
            <person name="Jospin G."/>
            <person name="Darling A.E."/>
            <person name="Wallis C."/>
            <person name="Davis I.J."/>
            <person name="Harris S."/>
            <person name="Eisen J.A."/>
            <person name="Holcombe L.J."/>
            <person name="O'Flynn C."/>
        </authorList>
    </citation>
    <scope>NUCLEOTIDE SEQUENCE [LARGE SCALE GENOMIC DNA]</scope>
    <source>
        <strain evidence="1 2">COT-280</strain>
    </source>
</reference>
<dbReference type="STRING" id="1121352.GCA_000620925_00964"/>
<dbReference type="OrthoDB" id="9814783at2"/>
<dbReference type="Pfam" id="PF00300">
    <property type="entry name" value="His_Phos_1"/>
    <property type="match status" value="1"/>
</dbReference>
<dbReference type="Proteomes" id="UP000269923">
    <property type="component" value="Unassembled WGS sequence"/>
</dbReference>
<dbReference type="Gene3D" id="3.40.50.1240">
    <property type="entry name" value="Phosphoglycerate mutase-like"/>
    <property type="match status" value="1"/>
</dbReference>
<proteinExistence type="predicted"/>
<sequence length="171" mass="19111">MTLNLILWRHAEAEEAQADGRDLPRTLTRKGHKQAKKAAAYLRGKLPADTRIYVSQAARSQQTADSLGKAFKDYHITPALNPDADARTLPALIKNFGSEGHALIVGHQPWIGQLCAFLLNGNWAQPHIWSVKKGAFWWFQIKYDPEDKLHAKLKMVLAPADLDELPAPSNK</sequence>
<accession>A0A3P2A6Y0</accession>
<name>A0A3P2A6Y0_9NEIS</name>
<dbReference type="EMBL" id="RQYC01000004">
    <property type="protein sequence ID" value="RRD90745.1"/>
    <property type="molecule type" value="Genomic_DNA"/>
</dbReference>
<protein>
    <submittedName>
        <fullName evidence="1">Phosphohistidine phosphatase</fullName>
    </submittedName>
</protein>
<keyword evidence="2" id="KW-1185">Reference proteome</keyword>
<dbReference type="InterPro" id="IPR029033">
    <property type="entry name" value="His_PPase_superfam"/>
</dbReference>